<accession>A0A834Y570</accession>
<dbReference type="AlphaFoldDB" id="A0A834Y570"/>
<feature type="transmembrane region" description="Helical" evidence="3">
    <location>
        <begin position="345"/>
        <end position="363"/>
    </location>
</feature>
<comment type="similarity">
    <text evidence="1">Belongs to the monovalent cation:proton antiporter 1 (CPA1) transporter (TC 2.A.36) family.</text>
</comment>
<feature type="transmembrane region" description="Helical" evidence="3">
    <location>
        <begin position="65"/>
        <end position="86"/>
    </location>
</feature>
<sequence>MEKQDDLSENYYDEQQNSESSYDDVNRSDDTCCEKAICCPKKIRFINIKKNISKCFNNNTITWSFAFWLLTMLIIVLLTYSTLFLLTGKSMLPGGNLYGIYWLIVSSYFLGWSLAYIPSLNIPPVFGMLLSGILFRANNFNIHDDISSDIIGKIRTFCVSFVMLRAGLQLTTTAIKNNPLFLIKLALIPCTFEFLTIAFVSRFILDYPWSWAFLNGTIVACMSPVVTVNCILALAEKGYGEDKEIATLLCTATSIDDVHIISLFSVCYSFVFKEDKNNAGWWTYIPGGYRDLILGLLIGLCFGLLYTFVPHRNANYVFWYRLFFIVITSIMFTTAASTIAITGGGYLAVVVMSFVSATGWRLLSGITFDITPLRIAVYYLWHFIQPVLVGIIGAEIDLQLWSPKRFCLHVLCILLGLFARSVFAVLSTFGMTFNMKERIFVALAWLPKGTLQAALAPMALQHARETGDENDISLAIDIVRISVISIILLAPLGAILMMIFGPILLNKIDESEITQRRHLSILRWTSLQPVRRDSTKDLIRE</sequence>
<feature type="transmembrane region" description="Helical" evidence="3">
    <location>
        <begin position="406"/>
        <end position="427"/>
    </location>
</feature>
<gene>
    <name evidence="4" type="ORF">HCN44_005274</name>
</gene>
<protein>
    <recommendedName>
        <fullName evidence="6">Sodium/hydrogen exchanger</fullName>
    </recommendedName>
</protein>
<evidence type="ECO:0000256" key="2">
    <source>
        <dbReference type="SAM" id="MobiDB-lite"/>
    </source>
</evidence>
<reference evidence="4 5" key="1">
    <citation type="submission" date="2020-08" db="EMBL/GenBank/DDBJ databases">
        <title>Aphidius gifuensis genome sequencing and assembly.</title>
        <authorList>
            <person name="Du Z."/>
        </authorList>
    </citation>
    <scope>NUCLEOTIDE SEQUENCE [LARGE SCALE GENOMIC DNA]</scope>
    <source>
        <strain evidence="4">YNYX2018</strain>
        <tissue evidence="4">Adults</tissue>
    </source>
</reference>
<organism evidence="4 5">
    <name type="scientific">Aphidius gifuensis</name>
    <name type="common">Parasitoid wasp</name>
    <dbReference type="NCBI Taxonomy" id="684658"/>
    <lineage>
        <taxon>Eukaryota</taxon>
        <taxon>Metazoa</taxon>
        <taxon>Ecdysozoa</taxon>
        <taxon>Arthropoda</taxon>
        <taxon>Hexapoda</taxon>
        <taxon>Insecta</taxon>
        <taxon>Pterygota</taxon>
        <taxon>Neoptera</taxon>
        <taxon>Endopterygota</taxon>
        <taxon>Hymenoptera</taxon>
        <taxon>Apocrita</taxon>
        <taxon>Ichneumonoidea</taxon>
        <taxon>Braconidae</taxon>
        <taxon>Aphidiinae</taxon>
        <taxon>Aphidius</taxon>
    </lineage>
</organism>
<dbReference type="PANTHER" id="PTHR31102:SF1">
    <property type="entry name" value="CATION_H+ EXCHANGER DOMAIN-CONTAINING PROTEIN"/>
    <property type="match status" value="1"/>
</dbReference>
<keyword evidence="3" id="KW-0472">Membrane</keyword>
<dbReference type="InterPro" id="IPR051843">
    <property type="entry name" value="CPA1_transporter"/>
</dbReference>
<comment type="caution">
    <text evidence="4">The sequence shown here is derived from an EMBL/GenBank/DDBJ whole genome shotgun (WGS) entry which is preliminary data.</text>
</comment>
<dbReference type="GO" id="GO:0098662">
    <property type="term" value="P:inorganic cation transmembrane transport"/>
    <property type="evidence" value="ECO:0007669"/>
    <property type="project" value="TreeGrafter"/>
</dbReference>
<feature type="region of interest" description="Disordered" evidence="2">
    <location>
        <begin position="1"/>
        <end position="26"/>
    </location>
</feature>
<keyword evidence="3" id="KW-1133">Transmembrane helix</keyword>
<feature type="transmembrane region" description="Helical" evidence="3">
    <location>
        <begin position="292"/>
        <end position="309"/>
    </location>
</feature>
<feature type="transmembrane region" description="Helical" evidence="3">
    <location>
        <begin position="375"/>
        <end position="394"/>
    </location>
</feature>
<dbReference type="OrthoDB" id="423807at2759"/>
<proteinExistence type="inferred from homology"/>
<keyword evidence="3" id="KW-0812">Transmembrane</keyword>
<evidence type="ECO:0000313" key="5">
    <source>
        <dbReference type="Proteomes" id="UP000639338"/>
    </source>
</evidence>
<feature type="transmembrane region" description="Helical" evidence="3">
    <location>
        <begin position="180"/>
        <end position="205"/>
    </location>
</feature>
<feature type="transmembrane region" description="Helical" evidence="3">
    <location>
        <begin position="246"/>
        <end position="272"/>
    </location>
</feature>
<evidence type="ECO:0000313" key="4">
    <source>
        <dbReference type="EMBL" id="KAF7996997.1"/>
    </source>
</evidence>
<dbReference type="PANTHER" id="PTHR31102">
    <property type="match status" value="1"/>
</dbReference>
<name>A0A834Y570_APHGI</name>
<feature type="transmembrane region" description="Helical" evidence="3">
    <location>
        <begin position="98"/>
        <end position="117"/>
    </location>
</feature>
<feature type="transmembrane region" description="Helical" evidence="3">
    <location>
        <begin position="318"/>
        <end position="339"/>
    </location>
</feature>
<evidence type="ECO:0000256" key="1">
    <source>
        <dbReference type="ARBA" id="ARBA00007367"/>
    </source>
</evidence>
<evidence type="ECO:0000256" key="3">
    <source>
        <dbReference type="SAM" id="Phobius"/>
    </source>
</evidence>
<feature type="transmembrane region" description="Helical" evidence="3">
    <location>
        <begin position="211"/>
        <end position="234"/>
    </location>
</feature>
<dbReference type="Proteomes" id="UP000639338">
    <property type="component" value="Unassembled WGS sequence"/>
</dbReference>
<dbReference type="EMBL" id="JACMRX010000001">
    <property type="protein sequence ID" value="KAF7996997.1"/>
    <property type="molecule type" value="Genomic_DNA"/>
</dbReference>
<feature type="transmembrane region" description="Helical" evidence="3">
    <location>
        <begin position="480"/>
        <end position="505"/>
    </location>
</feature>
<evidence type="ECO:0008006" key="6">
    <source>
        <dbReference type="Google" id="ProtNLM"/>
    </source>
</evidence>
<keyword evidence="5" id="KW-1185">Reference proteome</keyword>